<feature type="transmembrane region" description="Helical" evidence="1">
    <location>
        <begin position="360"/>
        <end position="386"/>
    </location>
</feature>
<evidence type="ECO:0000256" key="1">
    <source>
        <dbReference type="SAM" id="Phobius"/>
    </source>
</evidence>
<dbReference type="PANTHER" id="PTHR35859">
    <property type="entry name" value="NONSELECTIVE CATION CHANNEL PROTEIN"/>
    <property type="match status" value="1"/>
</dbReference>
<keyword evidence="1" id="KW-1133">Transmembrane helix</keyword>
<dbReference type="EMBL" id="JAPQKH010000008">
    <property type="protein sequence ID" value="KAJ5083363.1"/>
    <property type="molecule type" value="Genomic_DNA"/>
</dbReference>
<feature type="transmembrane region" description="Helical" evidence="1">
    <location>
        <begin position="268"/>
        <end position="285"/>
    </location>
</feature>
<gene>
    <name evidence="3" type="ORF">N7456_012790</name>
</gene>
<feature type="domain" description="Calcium channel YVC1-like C-terminal transmembrane" evidence="2">
    <location>
        <begin position="277"/>
        <end position="396"/>
    </location>
</feature>
<keyword evidence="1" id="KW-0472">Membrane</keyword>
<feature type="transmembrane region" description="Helical" evidence="1">
    <location>
        <begin position="432"/>
        <end position="452"/>
    </location>
</feature>
<evidence type="ECO:0000259" key="2">
    <source>
        <dbReference type="Pfam" id="PF23317"/>
    </source>
</evidence>
<reference evidence="3" key="1">
    <citation type="submission" date="2022-11" db="EMBL/GenBank/DDBJ databases">
        <authorList>
            <person name="Petersen C."/>
        </authorList>
    </citation>
    <scope>NUCLEOTIDE SEQUENCE</scope>
    <source>
        <strain evidence="3">IBT 30069</strain>
    </source>
</reference>
<organism evidence="3 4">
    <name type="scientific">Penicillium angulare</name>
    <dbReference type="NCBI Taxonomy" id="116970"/>
    <lineage>
        <taxon>Eukaryota</taxon>
        <taxon>Fungi</taxon>
        <taxon>Dikarya</taxon>
        <taxon>Ascomycota</taxon>
        <taxon>Pezizomycotina</taxon>
        <taxon>Eurotiomycetes</taxon>
        <taxon>Eurotiomycetidae</taxon>
        <taxon>Eurotiales</taxon>
        <taxon>Aspergillaceae</taxon>
        <taxon>Penicillium</taxon>
    </lineage>
</organism>
<comment type="caution">
    <text evidence="3">The sequence shown here is derived from an EMBL/GenBank/DDBJ whole genome shotgun (WGS) entry which is preliminary data.</text>
</comment>
<dbReference type="AlphaFoldDB" id="A0A9W9EKB5"/>
<keyword evidence="4" id="KW-1185">Reference proteome</keyword>
<reference evidence="3" key="2">
    <citation type="journal article" date="2023" name="IMA Fungus">
        <title>Comparative genomic study of the Penicillium genus elucidates a diverse pangenome and 15 lateral gene transfer events.</title>
        <authorList>
            <person name="Petersen C."/>
            <person name="Sorensen T."/>
            <person name="Nielsen M.R."/>
            <person name="Sondergaard T.E."/>
            <person name="Sorensen J.L."/>
            <person name="Fitzpatrick D.A."/>
            <person name="Frisvad J.C."/>
            <person name="Nielsen K.L."/>
        </authorList>
    </citation>
    <scope>NUCLEOTIDE SEQUENCE</scope>
    <source>
        <strain evidence="3">IBT 30069</strain>
    </source>
</reference>
<keyword evidence="1" id="KW-0812">Transmembrane</keyword>
<dbReference type="InterPro" id="IPR056336">
    <property type="entry name" value="YVC1_C"/>
</dbReference>
<dbReference type="Proteomes" id="UP001149165">
    <property type="component" value="Unassembled WGS sequence"/>
</dbReference>
<evidence type="ECO:0000313" key="3">
    <source>
        <dbReference type="EMBL" id="KAJ5083363.1"/>
    </source>
</evidence>
<feature type="transmembrane region" description="Helical" evidence="1">
    <location>
        <begin position="292"/>
        <end position="309"/>
    </location>
</feature>
<dbReference type="InterPro" id="IPR052971">
    <property type="entry name" value="TRP_calcium_channel"/>
</dbReference>
<dbReference type="Pfam" id="PF23317">
    <property type="entry name" value="YVC1_C"/>
    <property type="match status" value="1"/>
</dbReference>
<feature type="transmembrane region" description="Helical" evidence="1">
    <location>
        <begin position="329"/>
        <end position="348"/>
    </location>
</feature>
<dbReference type="PANTHER" id="PTHR35859:SF5">
    <property type="entry name" value="ION TRANSPORT DOMAIN-CONTAINING PROTEIN"/>
    <property type="match status" value="1"/>
</dbReference>
<proteinExistence type="predicted"/>
<sequence length="514" mass="58601">MDHMEIPVINTDETLFSVIPKLSRFISMAVGDMPVSFEDMQHEPRGHRLRQLVHVLAEDSHNPFIIVALMILKWEFTSAADDDWGLNESRGTACEFVAWQFLCHLNQSETIEFLLEELPIPRRNSTNLFEIERGNAGFTFAEEVEATETTSLFPRSSSPLNILGFGQRSGSIQNDPNHPKQHNLADETHDFSRYVQFFGLNALEVAAVAQAKSFLSQRVVQRVVNDIWNGEIVFWDSLTVHSTKKPHIFNRKTADPYSRLRVPVYRKMFEAGFFLSFMFLYYSVLMERATDGVGVFEVLMDVWIVAFAYDELSGLIDAGVLFYQTDFWSIWNLGIIGVGFAFIVSRITGLVKHSDYILNLSFDILSLAALFLVPRICSLVSLNAYFGSLIPVLKEMVRFQIETGWERPRLTTILDESIFEVFTGGISLVHRLIYVSLTNILLLSSLISLMSMSLEGVMSHAREEYLLQLSIYVLESSNSRRLTYFMPPLVRLSPGLMDSFLSLFYSTHTGRILE</sequence>
<evidence type="ECO:0000313" key="4">
    <source>
        <dbReference type="Proteomes" id="UP001149165"/>
    </source>
</evidence>
<protein>
    <recommendedName>
        <fullName evidence="2">Calcium channel YVC1-like C-terminal transmembrane domain-containing protein</fullName>
    </recommendedName>
</protein>
<name>A0A9W9EKB5_9EURO</name>
<accession>A0A9W9EKB5</accession>
<dbReference type="OrthoDB" id="310870at2759"/>